<feature type="region of interest" description="Disordered" evidence="1">
    <location>
        <begin position="104"/>
        <end position="309"/>
    </location>
</feature>
<organism evidence="2 3">
    <name type="scientific">Arabidopsis thaliana</name>
    <name type="common">Mouse-ear cress</name>
    <dbReference type="NCBI Taxonomy" id="3702"/>
    <lineage>
        <taxon>Eukaryota</taxon>
        <taxon>Viridiplantae</taxon>
        <taxon>Streptophyta</taxon>
        <taxon>Embryophyta</taxon>
        <taxon>Tracheophyta</taxon>
        <taxon>Spermatophyta</taxon>
        <taxon>Magnoliopsida</taxon>
        <taxon>eudicotyledons</taxon>
        <taxon>Gunneridae</taxon>
        <taxon>Pentapetalae</taxon>
        <taxon>rosids</taxon>
        <taxon>malvids</taxon>
        <taxon>Brassicales</taxon>
        <taxon>Brassicaceae</taxon>
        <taxon>Camelineae</taxon>
        <taxon>Arabidopsis</taxon>
    </lineage>
</organism>
<reference evidence="2 3" key="1">
    <citation type="submission" date="2020-09" db="EMBL/GenBank/DDBJ databases">
        <authorList>
            <person name="Ashkenazy H."/>
        </authorList>
    </citation>
    <scope>NUCLEOTIDE SEQUENCE [LARGE SCALE GENOMIC DNA]</scope>
    <source>
        <strain evidence="3">cv. Cdm-0</strain>
    </source>
</reference>
<feature type="compositionally biased region" description="Acidic residues" evidence="1">
    <location>
        <begin position="145"/>
        <end position="157"/>
    </location>
</feature>
<dbReference type="AlphaFoldDB" id="A0A7G2E864"/>
<evidence type="ECO:0000256" key="1">
    <source>
        <dbReference type="SAM" id="MobiDB-lite"/>
    </source>
</evidence>
<evidence type="ECO:0000313" key="2">
    <source>
        <dbReference type="EMBL" id="CAD5318418.1"/>
    </source>
</evidence>
<feature type="compositionally biased region" description="Polar residues" evidence="1">
    <location>
        <begin position="25"/>
        <end position="34"/>
    </location>
</feature>
<feature type="compositionally biased region" description="Acidic residues" evidence="1">
    <location>
        <begin position="239"/>
        <end position="264"/>
    </location>
</feature>
<accession>A0A7G2E864</accession>
<feature type="compositionally biased region" description="Acidic residues" evidence="1">
    <location>
        <begin position="170"/>
        <end position="186"/>
    </location>
</feature>
<feature type="region of interest" description="Disordered" evidence="1">
    <location>
        <begin position="24"/>
        <end position="88"/>
    </location>
</feature>
<feature type="compositionally biased region" description="Acidic residues" evidence="1">
    <location>
        <begin position="278"/>
        <end position="297"/>
    </location>
</feature>
<sequence>MAFFRNYSNDTVSHNVLDENEERQNAATFQSSPLNEDVDGTYSERGFDMNMDVQYQSDPEPGCSIRQPNETAVDNVADPVDSHYQSSTKRLGVTGRWGSTFWKDCQPMGQREGSDPAKDSQSGYKEAYHSEDNHSNDRSEKLDSENENDNENEEEDNEMNKHQSGQADVPADEMLSDEYYEQDEDNQSDHVHYKGYSNPTNSRSLPKAGSAVHSNSRTSRAIHKNIHYSDSNHDHNGDADMDYEEEEDEDDPEDADFEPYDAADDGGASKKHGQGWDVSDEDPESDEEIDLSDYEDDYGTKKPKMTSQRKTLKMTMMRVLEAWPEEAQLSDKTMEGPPIP</sequence>
<feature type="compositionally biased region" description="Basic and acidic residues" evidence="1">
    <location>
        <begin position="126"/>
        <end position="144"/>
    </location>
</feature>
<dbReference type="EMBL" id="LR881467">
    <property type="protein sequence ID" value="CAD5318418.1"/>
    <property type="molecule type" value="Genomic_DNA"/>
</dbReference>
<proteinExistence type="predicted"/>
<evidence type="ECO:0000313" key="3">
    <source>
        <dbReference type="Proteomes" id="UP000516314"/>
    </source>
</evidence>
<name>A0A7G2E864_ARATH</name>
<gene>
    <name evidence="2" type="ORF">AT9943_LOCUS6653</name>
</gene>
<protein>
    <submittedName>
        <fullName evidence="2">(thale cress) hypothetical protein</fullName>
    </submittedName>
</protein>
<dbReference type="Proteomes" id="UP000516314">
    <property type="component" value="Chromosome 2"/>
</dbReference>